<protein>
    <submittedName>
        <fullName evidence="1">Uncharacterized protein</fullName>
    </submittedName>
</protein>
<proteinExistence type="predicted"/>
<sequence>MHTLCSLQFTYTKKRLILSGYGRAPCEGRNCSQEKLVVWNYFAQIRGLIMGSTTSSNTFYSLHVKGEEPNNRSTVVALTVGT</sequence>
<keyword evidence="2" id="KW-1185">Reference proteome</keyword>
<evidence type="ECO:0000313" key="2">
    <source>
        <dbReference type="Proteomes" id="UP001196413"/>
    </source>
</evidence>
<evidence type="ECO:0000313" key="1">
    <source>
        <dbReference type="EMBL" id="KAJ1351372.1"/>
    </source>
</evidence>
<comment type="caution">
    <text evidence="1">The sequence shown here is derived from an EMBL/GenBank/DDBJ whole genome shotgun (WGS) entry which is preliminary data.</text>
</comment>
<organism evidence="1 2">
    <name type="scientific">Parelaphostrongylus tenuis</name>
    <name type="common">Meningeal worm</name>
    <dbReference type="NCBI Taxonomy" id="148309"/>
    <lineage>
        <taxon>Eukaryota</taxon>
        <taxon>Metazoa</taxon>
        <taxon>Ecdysozoa</taxon>
        <taxon>Nematoda</taxon>
        <taxon>Chromadorea</taxon>
        <taxon>Rhabditida</taxon>
        <taxon>Rhabditina</taxon>
        <taxon>Rhabditomorpha</taxon>
        <taxon>Strongyloidea</taxon>
        <taxon>Metastrongylidae</taxon>
        <taxon>Parelaphostrongylus</taxon>
    </lineage>
</organism>
<dbReference type="AlphaFoldDB" id="A0AAD5QHT2"/>
<dbReference type="EMBL" id="JAHQIW010001060">
    <property type="protein sequence ID" value="KAJ1351372.1"/>
    <property type="molecule type" value="Genomic_DNA"/>
</dbReference>
<name>A0AAD5QHT2_PARTN</name>
<reference evidence="1" key="1">
    <citation type="submission" date="2021-06" db="EMBL/GenBank/DDBJ databases">
        <title>Parelaphostrongylus tenuis whole genome reference sequence.</title>
        <authorList>
            <person name="Garwood T.J."/>
            <person name="Larsen P.A."/>
            <person name="Fountain-Jones N.M."/>
            <person name="Garbe J.R."/>
            <person name="Macchietto M.G."/>
            <person name="Kania S.A."/>
            <person name="Gerhold R.W."/>
            <person name="Richards J.E."/>
            <person name="Wolf T.M."/>
        </authorList>
    </citation>
    <scope>NUCLEOTIDE SEQUENCE</scope>
    <source>
        <strain evidence="1">MNPRO001-30</strain>
        <tissue evidence="1">Meninges</tissue>
    </source>
</reference>
<dbReference type="Proteomes" id="UP001196413">
    <property type="component" value="Unassembled WGS sequence"/>
</dbReference>
<accession>A0AAD5QHT2</accession>
<gene>
    <name evidence="1" type="ORF">KIN20_007363</name>
</gene>